<sequence length="417" mass="40210">MGFGKCIAHPVNCGKDAISWGADKVAGGAESVAKSAFGGAVRAFAEAIGNAVDSVMHALNGMWMAVDAQGAYSGHSPINKIQDQLNWLVGYVAVASLLIAAIRMALDRKGQSMQQAFHGMWRVVLVAGVSVTAMQALTVASDNYAGYIYKQAHIGKNGAQLVGALVPMAATSPGLVIILGLLAVLAVTVQIILMYLRIGVLVMLVGTLPLSAAASMTGWGSGWWKKHIGWLAAWLLYKPAAALIFYAGTAMTQDTSDLNQIIAGLGVLILGIFALPALLKLVVPATAALGDTSGGSVAIGAANNIATGAVSIAGGSVGGGGGGGGAGAGGGGGGGASSAPKGSPSSGAGASAGGGGAAGGGAGAAGGGAASAAGGAATAGAATAVQAAAVAVQTGVQAASEVVNSLGDNDGNKGHNE</sequence>
<dbReference type="InterPro" id="IPR045782">
    <property type="entry name" value="TrbL_3"/>
</dbReference>
<evidence type="ECO:0000313" key="4">
    <source>
        <dbReference type="Proteomes" id="UP001500909"/>
    </source>
</evidence>
<feature type="transmembrane region" description="Helical" evidence="2">
    <location>
        <begin position="161"/>
        <end position="187"/>
    </location>
</feature>
<feature type="transmembrane region" description="Helical" evidence="2">
    <location>
        <begin position="194"/>
        <end position="216"/>
    </location>
</feature>
<feature type="transmembrane region" description="Helical" evidence="2">
    <location>
        <begin position="228"/>
        <end position="249"/>
    </location>
</feature>
<comment type="caution">
    <text evidence="3">The sequence shown here is derived from an EMBL/GenBank/DDBJ whole genome shotgun (WGS) entry which is preliminary data.</text>
</comment>
<feature type="compositionally biased region" description="Low complexity" evidence="1">
    <location>
        <begin position="337"/>
        <end position="349"/>
    </location>
</feature>
<feature type="transmembrane region" description="Helical" evidence="2">
    <location>
        <begin position="123"/>
        <end position="141"/>
    </location>
</feature>
<evidence type="ECO:0000256" key="1">
    <source>
        <dbReference type="SAM" id="MobiDB-lite"/>
    </source>
</evidence>
<evidence type="ECO:0008006" key="5">
    <source>
        <dbReference type="Google" id="ProtNLM"/>
    </source>
</evidence>
<feature type="transmembrane region" description="Helical" evidence="2">
    <location>
        <begin position="85"/>
        <end position="102"/>
    </location>
</feature>
<accession>A0ABN1B2E7</accession>
<keyword evidence="2" id="KW-1133">Transmembrane helix</keyword>
<dbReference type="Proteomes" id="UP001500909">
    <property type="component" value="Unassembled WGS sequence"/>
</dbReference>
<keyword evidence="2" id="KW-0812">Transmembrane</keyword>
<evidence type="ECO:0000313" key="3">
    <source>
        <dbReference type="EMBL" id="GAA0488543.1"/>
    </source>
</evidence>
<dbReference type="EMBL" id="BAAABY010000045">
    <property type="protein sequence ID" value="GAA0488543.1"/>
    <property type="molecule type" value="Genomic_DNA"/>
</dbReference>
<reference evidence="3 4" key="1">
    <citation type="journal article" date="2019" name="Int. J. Syst. Evol. Microbiol.">
        <title>The Global Catalogue of Microorganisms (GCM) 10K type strain sequencing project: providing services to taxonomists for standard genome sequencing and annotation.</title>
        <authorList>
            <consortium name="The Broad Institute Genomics Platform"/>
            <consortium name="The Broad Institute Genome Sequencing Center for Infectious Disease"/>
            <person name="Wu L."/>
            <person name="Ma J."/>
        </authorList>
    </citation>
    <scope>NUCLEOTIDE SEQUENCE [LARGE SCALE GENOMIC DNA]</scope>
    <source>
        <strain evidence="3 4">JCM 4805</strain>
    </source>
</reference>
<protein>
    <recommendedName>
        <fullName evidence="5">TrbL/VirB6 plasmid conjugal transfer protein</fullName>
    </recommendedName>
</protein>
<keyword evidence="4" id="KW-1185">Reference proteome</keyword>
<name>A0ABN1B2E7_9ACTN</name>
<feature type="region of interest" description="Disordered" evidence="1">
    <location>
        <begin position="328"/>
        <end position="373"/>
    </location>
</feature>
<feature type="transmembrane region" description="Helical" evidence="2">
    <location>
        <begin position="261"/>
        <end position="279"/>
    </location>
</feature>
<feature type="compositionally biased region" description="Gly residues" evidence="1">
    <location>
        <begin position="350"/>
        <end position="369"/>
    </location>
</feature>
<dbReference type="Pfam" id="PF19590">
    <property type="entry name" value="TrbL_3"/>
    <property type="match status" value="1"/>
</dbReference>
<dbReference type="RefSeq" id="WP_346098643.1">
    <property type="nucleotide sequence ID" value="NZ_BAAABY010000045.1"/>
</dbReference>
<evidence type="ECO:0000256" key="2">
    <source>
        <dbReference type="SAM" id="Phobius"/>
    </source>
</evidence>
<organism evidence="3 4">
    <name type="scientific">Streptomyces olivaceiscleroticus</name>
    <dbReference type="NCBI Taxonomy" id="68245"/>
    <lineage>
        <taxon>Bacteria</taxon>
        <taxon>Bacillati</taxon>
        <taxon>Actinomycetota</taxon>
        <taxon>Actinomycetes</taxon>
        <taxon>Kitasatosporales</taxon>
        <taxon>Streptomycetaceae</taxon>
        <taxon>Streptomyces</taxon>
    </lineage>
</organism>
<keyword evidence="2" id="KW-0472">Membrane</keyword>
<gene>
    <name evidence="3" type="ORF">GCM10010361_62040</name>
</gene>
<proteinExistence type="predicted"/>